<dbReference type="SUPFAM" id="SSF56112">
    <property type="entry name" value="Protein kinase-like (PK-like)"/>
    <property type="match status" value="1"/>
</dbReference>
<organism evidence="3 4">
    <name type="scientific">Castilleja foliolosa</name>
    <dbReference type="NCBI Taxonomy" id="1961234"/>
    <lineage>
        <taxon>Eukaryota</taxon>
        <taxon>Viridiplantae</taxon>
        <taxon>Streptophyta</taxon>
        <taxon>Embryophyta</taxon>
        <taxon>Tracheophyta</taxon>
        <taxon>Spermatophyta</taxon>
        <taxon>Magnoliopsida</taxon>
        <taxon>eudicotyledons</taxon>
        <taxon>Gunneridae</taxon>
        <taxon>Pentapetalae</taxon>
        <taxon>asterids</taxon>
        <taxon>lamiids</taxon>
        <taxon>Lamiales</taxon>
        <taxon>Orobanchaceae</taxon>
        <taxon>Pedicularideae</taxon>
        <taxon>Castillejinae</taxon>
        <taxon>Castilleja</taxon>
    </lineage>
</organism>
<evidence type="ECO:0000259" key="2">
    <source>
        <dbReference type="PROSITE" id="PS50011"/>
    </source>
</evidence>
<sequence length="450" mass="51368">MSAIYDNWERLVAAVVKREEIWQLCHQHSRSSSFCSESSDLSNNPSLWLSDVDVQKKPVPRLIFIGGPVLGFPSGNTLKLGQELGQGTFGTTFVAELLQDVEISGHEVLACGTKVVTKLLNEVHVTEEEFKEQMKVLGCFKHENVAAPRAYYYSGYKVDRKVMVVYDLHSQGSVFDMLHGNRTRPNWESRLKIAIGAARGIAHIHTQSGLAHGNIKSSNIFVNSQQYGCVSDFGLSGVVVKPSYTWYLRHHDRKYVFKPVPQETDVYSFGYILLEILTGKSSKEAQGIDKDIDLSTWACSIKPEQWTSKLFDQSLKKQIMHERDVFEMMRTEIPDVYNSVVRDSYSDWEEVRAIVGSSFRSMGRRVPAEYFADPVLFEMRETLKVAMRCLYGGTSDKPKMCDVVLMLENVLNENVMRKPKQDQNNDAEQNNDSPHDEDRVWSRILRFRRS</sequence>
<dbReference type="PANTHER" id="PTHR48010">
    <property type="entry name" value="OS05G0588300 PROTEIN"/>
    <property type="match status" value="1"/>
</dbReference>
<dbReference type="AlphaFoldDB" id="A0ABD3CPM5"/>
<dbReference type="PROSITE" id="PS50011">
    <property type="entry name" value="PROTEIN_KINASE_DOM"/>
    <property type="match status" value="1"/>
</dbReference>
<accession>A0ABD3CPM5</accession>
<proteinExistence type="predicted"/>
<dbReference type="InterPro" id="IPR050994">
    <property type="entry name" value="At_inactive_RLKs"/>
</dbReference>
<feature type="domain" description="Protein kinase" evidence="2">
    <location>
        <begin position="78"/>
        <end position="360"/>
    </location>
</feature>
<evidence type="ECO:0000313" key="3">
    <source>
        <dbReference type="EMBL" id="KAL3630670.1"/>
    </source>
</evidence>
<keyword evidence="4" id="KW-1185">Reference proteome</keyword>
<reference evidence="4" key="1">
    <citation type="journal article" date="2024" name="IScience">
        <title>Strigolactones Initiate the Formation of Haustorium-like Structures in Castilleja.</title>
        <authorList>
            <person name="Buerger M."/>
            <person name="Peterson D."/>
            <person name="Chory J."/>
        </authorList>
    </citation>
    <scope>NUCLEOTIDE SEQUENCE [LARGE SCALE GENOMIC DNA]</scope>
</reference>
<dbReference type="Gene3D" id="3.30.200.20">
    <property type="entry name" value="Phosphorylase Kinase, domain 1"/>
    <property type="match status" value="1"/>
</dbReference>
<dbReference type="InterPro" id="IPR000719">
    <property type="entry name" value="Prot_kinase_dom"/>
</dbReference>
<dbReference type="Gene3D" id="1.10.510.10">
    <property type="entry name" value="Transferase(Phosphotransferase) domain 1"/>
    <property type="match status" value="1"/>
</dbReference>
<feature type="region of interest" description="Disordered" evidence="1">
    <location>
        <begin position="415"/>
        <end position="437"/>
    </location>
</feature>
<dbReference type="InterPro" id="IPR001245">
    <property type="entry name" value="Ser-Thr/Tyr_kinase_cat_dom"/>
</dbReference>
<protein>
    <recommendedName>
        <fullName evidence="2">Protein kinase domain-containing protein</fullName>
    </recommendedName>
</protein>
<dbReference type="InterPro" id="IPR011009">
    <property type="entry name" value="Kinase-like_dom_sf"/>
</dbReference>
<name>A0ABD3CPM5_9LAMI</name>
<evidence type="ECO:0000313" key="4">
    <source>
        <dbReference type="Proteomes" id="UP001632038"/>
    </source>
</evidence>
<gene>
    <name evidence="3" type="ORF">CASFOL_023654</name>
</gene>
<dbReference type="Proteomes" id="UP001632038">
    <property type="component" value="Unassembled WGS sequence"/>
</dbReference>
<dbReference type="EMBL" id="JAVIJP010000032">
    <property type="protein sequence ID" value="KAL3630670.1"/>
    <property type="molecule type" value="Genomic_DNA"/>
</dbReference>
<comment type="caution">
    <text evidence="3">The sequence shown here is derived from an EMBL/GenBank/DDBJ whole genome shotgun (WGS) entry which is preliminary data.</text>
</comment>
<dbReference type="PANTHER" id="PTHR48010:SF6">
    <property type="entry name" value="OS01G0223600 PROTEIN"/>
    <property type="match status" value="1"/>
</dbReference>
<dbReference type="Pfam" id="PF07714">
    <property type="entry name" value="PK_Tyr_Ser-Thr"/>
    <property type="match status" value="1"/>
</dbReference>
<evidence type="ECO:0000256" key="1">
    <source>
        <dbReference type="SAM" id="MobiDB-lite"/>
    </source>
</evidence>